<dbReference type="RefSeq" id="WP_205310120.1">
    <property type="nucleotide sequence ID" value="NZ_JAERPS020000001.1"/>
</dbReference>
<sequence>MSYSFLKDIEHDLGTWPGEVIAEASFIRGHNINSAARPLFWCTQMGHVFGSLINELGNELALYGLRSGHLLMEYTAQNIEVLTDVYAEQIRSICRNKGLKAITLGGSCQGAGLMLIVAQKLEQLGDIEFSVIVLESILPKRILSPVTLIFGRTSSYNLFRRYHDVEKGLSAYYANFEVGIVPGSHGQFYGPNNIRYLGKFLTGKNSQRHLVLKSESNAKANLKNVDIESDFNRLTLLSCTFNQHSLNACTDTMVVIVLENKGGKPIDADLYTISNQWYLNESLVVYRWLDGKVDVPFIAPGAKATLYLRVRTPLTAGQFVFRLRVSVEGSSYSEFEQQLAVKIQQRPLQFHIAKPTRSKSSRAKLMQLVRAGRVDCLVKTLSDSTFLTRRQWSLMLTVLAKDDRWYDIATIVESLKHNYVLSNTMYIVYLEALVKLGREQIALTVIEQDKGFHAYLDGGINKLYLHALLHSGEAKRVYQLLFATDSFPVQGRNQVLLLLISPFALAQLDQAQVMQVVSELYNINKSVESFLKTTHALIANQLYEKALEFVKTAVELYPRNVNFNLRLARLNDLLGNRAAAFTNYNFVLELVPGNKSAADWLHSKGME</sequence>
<organism evidence="1 2">
    <name type="scientific">Rheinheimera maricola</name>
    <dbReference type="NCBI Taxonomy" id="2793282"/>
    <lineage>
        <taxon>Bacteria</taxon>
        <taxon>Pseudomonadati</taxon>
        <taxon>Pseudomonadota</taxon>
        <taxon>Gammaproteobacteria</taxon>
        <taxon>Chromatiales</taxon>
        <taxon>Chromatiaceae</taxon>
        <taxon>Rheinheimera</taxon>
    </lineage>
</organism>
<keyword evidence="2" id="KW-1185">Reference proteome</keyword>
<reference evidence="1 2" key="1">
    <citation type="submission" date="2021-08" db="EMBL/GenBank/DDBJ databases">
        <title>Rheinheimera aquimaris sp. nov., isolated from seawater of the East Sea in Korea.</title>
        <authorList>
            <person name="Kim K.H."/>
            <person name="Wenting R."/>
            <person name="Kim K.R."/>
            <person name="Jeon C.O."/>
        </authorList>
    </citation>
    <scope>NUCLEOTIDE SEQUENCE [LARGE SCALE GENOMIC DNA]</scope>
    <source>
        <strain evidence="1 2">MA-13</strain>
    </source>
</reference>
<dbReference type="Gene3D" id="3.40.50.1820">
    <property type="entry name" value="alpha/beta hydrolase"/>
    <property type="match status" value="1"/>
</dbReference>
<dbReference type="Gene3D" id="1.25.40.10">
    <property type="entry name" value="Tetratricopeptide repeat domain"/>
    <property type="match status" value="1"/>
</dbReference>
<evidence type="ECO:0000313" key="1">
    <source>
        <dbReference type="EMBL" id="MBZ9610342.1"/>
    </source>
</evidence>
<dbReference type="InterPro" id="IPR011990">
    <property type="entry name" value="TPR-like_helical_dom_sf"/>
</dbReference>
<evidence type="ECO:0000313" key="2">
    <source>
        <dbReference type="Proteomes" id="UP000663814"/>
    </source>
</evidence>
<dbReference type="InterPro" id="IPR029058">
    <property type="entry name" value="AB_hydrolase_fold"/>
</dbReference>
<accession>A0ABS7X468</accession>
<proteinExistence type="predicted"/>
<comment type="caution">
    <text evidence="1">The sequence shown here is derived from an EMBL/GenBank/DDBJ whole genome shotgun (WGS) entry which is preliminary data.</text>
</comment>
<gene>
    <name evidence="1" type="ORF">I4W93_001910</name>
</gene>
<name>A0ABS7X468_9GAMM</name>
<protein>
    <recommendedName>
        <fullName evidence="3">Tetratricopeptide repeat protein</fullName>
    </recommendedName>
</protein>
<dbReference type="EMBL" id="JAERPS020000001">
    <property type="protein sequence ID" value="MBZ9610342.1"/>
    <property type="molecule type" value="Genomic_DNA"/>
</dbReference>
<dbReference type="Proteomes" id="UP000663814">
    <property type="component" value="Unassembled WGS sequence"/>
</dbReference>
<dbReference type="SUPFAM" id="SSF53474">
    <property type="entry name" value="alpha/beta-Hydrolases"/>
    <property type="match status" value="1"/>
</dbReference>
<dbReference type="SUPFAM" id="SSF48452">
    <property type="entry name" value="TPR-like"/>
    <property type="match status" value="1"/>
</dbReference>
<evidence type="ECO:0008006" key="3">
    <source>
        <dbReference type="Google" id="ProtNLM"/>
    </source>
</evidence>